<name>F6F2I1_SPHCR</name>
<dbReference type="EMBL" id="CP002799">
    <property type="protein sequence ID" value="AEG50643.1"/>
    <property type="molecule type" value="Genomic_DNA"/>
</dbReference>
<dbReference type="Proteomes" id="UP000007150">
    <property type="component" value="Chromosome 2"/>
</dbReference>
<keyword evidence="2" id="KW-1185">Reference proteome</keyword>
<reference evidence="1 2" key="1">
    <citation type="submission" date="2011-05" db="EMBL/GenBank/DDBJ databases">
        <title>Complete sequence of chromosome 2 of Sphingobium chlorophenolicum L-1.</title>
        <authorList>
            <consortium name="US DOE Joint Genome Institute"/>
            <person name="Lucas S."/>
            <person name="Han J."/>
            <person name="Lapidus A."/>
            <person name="Cheng J.-F."/>
            <person name="Goodwin L."/>
            <person name="Pitluck S."/>
            <person name="Peters L."/>
            <person name="Daligault H."/>
            <person name="Han C."/>
            <person name="Tapia R."/>
            <person name="Land M."/>
            <person name="Hauser L."/>
            <person name="Kyrpides N."/>
            <person name="Ivanova N."/>
            <person name="Pagani I."/>
            <person name="Turner P."/>
            <person name="Copley S."/>
            <person name="Woyke T."/>
        </authorList>
    </citation>
    <scope>NUCLEOTIDE SEQUENCE [LARGE SCALE GENOMIC DNA]</scope>
    <source>
        <strain evidence="1 2">L-1</strain>
    </source>
</reference>
<evidence type="ECO:0000313" key="1">
    <source>
        <dbReference type="EMBL" id="AEG50643.1"/>
    </source>
</evidence>
<accession>F6F2I1</accession>
<dbReference type="STRING" id="690566.Sphch_3015"/>
<dbReference type="RefSeq" id="WP_013848875.1">
    <property type="nucleotide sequence ID" value="NC_015594.1"/>
</dbReference>
<dbReference type="AlphaFoldDB" id="F6F2I1"/>
<sequence>MFQTPGRSGTVEIDGFKYDWELLSEATPSKIAAMLGWTVTTVNRMLDVYQAMTASLSNSAVAKLEARRA</sequence>
<proteinExistence type="predicted"/>
<evidence type="ECO:0000313" key="2">
    <source>
        <dbReference type="Proteomes" id="UP000007150"/>
    </source>
</evidence>
<organism evidence="1 2">
    <name type="scientific">Sphingobium chlorophenolicum L-1</name>
    <dbReference type="NCBI Taxonomy" id="690566"/>
    <lineage>
        <taxon>Bacteria</taxon>
        <taxon>Pseudomonadati</taxon>
        <taxon>Pseudomonadota</taxon>
        <taxon>Alphaproteobacteria</taxon>
        <taxon>Sphingomonadales</taxon>
        <taxon>Sphingomonadaceae</taxon>
        <taxon>Sphingobium</taxon>
    </lineage>
</organism>
<dbReference type="HOGENOM" id="CLU_2773728_0_0_5"/>
<dbReference type="KEGG" id="sch:Sphch_3015"/>
<protein>
    <submittedName>
        <fullName evidence="1">Uncharacterized protein</fullName>
    </submittedName>
</protein>
<gene>
    <name evidence="1" type="ORF">Sphch_3015</name>
</gene>